<evidence type="ECO:0000313" key="4">
    <source>
        <dbReference type="Proteomes" id="UP001549099"/>
    </source>
</evidence>
<dbReference type="InterPro" id="IPR016843">
    <property type="entry name" value="S-AdoMet-dep_Ade-MeTrfase_prd"/>
</dbReference>
<sequence>METNTEILFTFLDGHATRLSEKEELLYLEGLYETAKAWAEGKIEPETGEATKEEIRKALQLAVLKGMRASAQPHHQMTPDSIGLLAGYFTDRLSKGRPYVTLFDPAAGTGNLLFTVMNFMDGRTAASAVEIDDLLIRIAAVTADLLAQPVSLYHQDALRPLMVDPVDFIISDLPVGYYPDDVNAADYKLKADEGHSYAHHLFIEQSMRHLKKGGHGLFIVPANLFDSQFATQLHTFLKDEAEILAVLALPSGLFKTQAHAKSILILKKPDLEQGPKPEVLLANAPDMKNAKALESFFAKVDAWAEENGYRTN</sequence>
<keyword evidence="3" id="KW-0489">Methyltransferase</keyword>
<dbReference type="PANTHER" id="PTHR41313">
    <property type="entry name" value="ADENINE-SPECIFIC METHYLTRANSFERASE"/>
    <property type="match status" value="1"/>
</dbReference>
<dbReference type="InterPro" id="IPR029063">
    <property type="entry name" value="SAM-dependent_MTases_sf"/>
</dbReference>
<dbReference type="EMBL" id="JBEPLW010000006">
    <property type="protein sequence ID" value="MET3575385.1"/>
    <property type="molecule type" value="Genomic_DNA"/>
</dbReference>
<keyword evidence="4" id="KW-1185">Reference proteome</keyword>
<keyword evidence="3" id="KW-0808">Transferase</keyword>
<dbReference type="Pfam" id="PF02384">
    <property type="entry name" value="N6_Mtase"/>
    <property type="match status" value="1"/>
</dbReference>
<reference evidence="3 4" key="1">
    <citation type="submission" date="2024-06" db="EMBL/GenBank/DDBJ databases">
        <title>Genomic Encyclopedia of Type Strains, Phase IV (KMG-IV): sequencing the most valuable type-strain genomes for metagenomic binning, comparative biology and taxonomic classification.</title>
        <authorList>
            <person name="Goeker M."/>
        </authorList>
    </citation>
    <scope>NUCLEOTIDE SEQUENCE [LARGE SCALE GENOMIC DNA]</scope>
    <source>
        <strain evidence="3 4">DSM 26128</strain>
    </source>
</reference>
<evidence type="ECO:0000259" key="2">
    <source>
        <dbReference type="Pfam" id="PF21106"/>
    </source>
</evidence>
<dbReference type="Gene3D" id="3.40.50.150">
    <property type="entry name" value="Vaccinia Virus protein VP39"/>
    <property type="match status" value="1"/>
</dbReference>
<protein>
    <submittedName>
        <fullName evidence="3">Site-specific DNA-methyltransferase (Adenine-specific)</fullName>
        <ecNumber evidence="3">2.1.1.72</ecNumber>
    </submittedName>
</protein>
<dbReference type="PIRSF" id="PIRSF026567">
    <property type="entry name" value="Adenine_mtase_bact_prd"/>
    <property type="match status" value="1"/>
</dbReference>
<gene>
    <name evidence="3" type="ORF">ABID49_001270</name>
</gene>
<feature type="domain" description="DNA methylase adenine-specific" evidence="1">
    <location>
        <begin position="100"/>
        <end position="289"/>
    </location>
</feature>
<proteinExistence type="predicted"/>
<dbReference type="InterPro" id="IPR003356">
    <property type="entry name" value="DNA_methylase_A-5"/>
</dbReference>
<dbReference type="EC" id="2.1.1.72" evidence="3"/>
<dbReference type="RefSeq" id="WP_354196490.1">
    <property type="nucleotide sequence ID" value="NZ_JBEPLW010000006.1"/>
</dbReference>
<dbReference type="InterPro" id="IPR048375">
    <property type="entry name" value="YtxK-like_N"/>
</dbReference>
<evidence type="ECO:0000259" key="1">
    <source>
        <dbReference type="Pfam" id="PF02384"/>
    </source>
</evidence>
<feature type="domain" description="YtxK-like N-terminal helical" evidence="2">
    <location>
        <begin position="49"/>
        <end position="67"/>
    </location>
</feature>
<dbReference type="InterPro" id="IPR052933">
    <property type="entry name" value="DNA_Protect_Modify"/>
</dbReference>
<dbReference type="SUPFAM" id="SSF53335">
    <property type="entry name" value="S-adenosyl-L-methionine-dependent methyltransferases"/>
    <property type="match status" value="1"/>
</dbReference>
<dbReference type="Pfam" id="PF21106">
    <property type="entry name" value="YtxK_like"/>
    <property type="match status" value="1"/>
</dbReference>
<dbReference type="Proteomes" id="UP001549099">
    <property type="component" value="Unassembled WGS sequence"/>
</dbReference>
<dbReference type="PANTHER" id="PTHR41313:SF1">
    <property type="entry name" value="DNA METHYLASE ADENINE-SPECIFIC DOMAIN-CONTAINING PROTEIN"/>
    <property type="match status" value="1"/>
</dbReference>
<comment type="caution">
    <text evidence="3">The sequence shown here is derived from an EMBL/GenBank/DDBJ whole genome shotgun (WGS) entry which is preliminary data.</text>
</comment>
<dbReference type="PRINTS" id="PR00507">
    <property type="entry name" value="N12N6MTFRASE"/>
</dbReference>
<organism evidence="3 4">
    <name type="scientific">Bhargavaea ullalensis</name>
    <dbReference type="NCBI Taxonomy" id="1265685"/>
    <lineage>
        <taxon>Bacteria</taxon>
        <taxon>Bacillati</taxon>
        <taxon>Bacillota</taxon>
        <taxon>Bacilli</taxon>
        <taxon>Bacillales</taxon>
        <taxon>Caryophanaceae</taxon>
        <taxon>Bhargavaea</taxon>
    </lineage>
</organism>
<accession>A0ABV2GAS1</accession>
<dbReference type="GO" id="GO:0032259">
    <property type="term" value="P:methylation"/>
    <property type="evidence" value="ECO:0007669"/>
    <property type="project" value="UniProtKB-KW"/>
</dbReference>
<evidence type="ECO:0000313" key="3">
    <source>
        <dbReference type="EMBL" id="MET3575385.1"/>
    </source>
</evidence>
<name>A0ABV2GAS1_9BACL</name>
<dbReference type="CDD" id="cd02440">
    <property type="entry name" value="AdoMet_MTases"/>
    <property type="match status" value="1"/>
</dbReference>
<dbReference type="GO" id="GO:0009007">
    <property type="term" value="F:site-specific DNA-methyltransferase (adenine-specific) activity"/>
    <property type="evidence" value="ECO:0007669"/>
    <property type="project" value="UniProtKB-EC"/>
</dbReference>